<sequence>MPESIQLTSEKISQQEEFLKSNEINATKTVERLTALWALNECGLGGVMHAFKLPFIGILVDGILVLIITLIALSANKMGSILLKALTIVLMIKVGVRPYTPLLAYFAISFQPFGNTALWCIFGKTV</sequence>
<gene>
    <name evidence="2" type="ORF">QGN23_06335</name>
</gene>
<keyword evidence="1" id="KW-1133">Transmembrane helix</keyword>
<feature type="transmembrane region" description="Helical" evidence="1">
    <location>
        <begin position="53"/>
        <end position="73"/>
    </location>
</feature>
<keyword evidence="1" id="KW-0472">Membrane</keyword>
<reference evidence="2 3" key="1">
    <citation type="submission" date="2023-05" db="EMBL/GenBank/DDBJ databases">
        <title>Genomic insight into Chryseobacterium sp. wdc7 isolated forest soil (Gotjawal).</title>
        <authorList>
            <person name="Park S.-J."/>
        </authorList>
    </citation>
    <scope>NUCLEOTIDE SEQUENCE [LARGE SCALE GENOMIC DNA]</scope>
    <source>
        <strain evidence="3">wdc7</strain>
    </source>
</reference>
<name>A0ABY8RGP7_9FLAO</name>
<keyword evidence="1" id="KW-0812">Transmembrane</keyword>
<feature type="transmembrane region" description="Helical" evidence="1">
    <location>
        <begin position="102"/>
        <end position="122"/>
    </location>
</feature>
<accession>A0ABY8RGP7</accession>
<proteinExistence type="predicted"/>
<dbReference type="Proteomes" id="UP001241656">
    <property type="component" value="Chromosome"/>
</dbReference>
<evidence type="ECO:0000313" key="3">
    <source>
        <dbReference type="Proteomes" id="UP001241656"/>
    </source>
</evidence>
<evidence type="ECO:0000256" key="1">
    <source>
        <dbReference type="SAM" id="Phobius"/>
    </source>
</evidence>
<keyword evidence="3" id="KW-1185">Reference proteome</keyword>
<protein>
    <submittedName>
        <fullName evidence="2">Uncharacterized protein</fullName>
    </submittedName>
</protein>
<organism evidence="2 3">
    <name type="scientific">Chryseobacterium gotjawalense</name>
    <dbReference type="NCBI Taxonomy" id="3042315"/>
    <lineage>
        <taxon>Bacteria</taxon>
        <taxon>Pseudomonadati</taxon>
        <taxon>Bacteroidota</taxon>
        <taxon>Flavobacteriia</taxon>
        <taxon>Flavobacteriales</taxon>
        <taxon>Weeksellaceae</taxon>
        <taxon>Chryseobacterium group</taxon>
        <taxon>Chryseobacterium</taxon>
    </lineage>
</organism>
<evidence type="ECO:0000313" key="2">
    <source>
        <dbReference type="EMBL" id="WHF52894.1"/>
    </source>
</evidence>
<dbReference type="EMBL" id="CP124855">
    <property type="protein sequence ID" value="WHF52894.1"/>
    <property type="molecule type" value="Genomic_DNA"/>
</dbReference>
<dbReference type="RefSeq" id="WP_282906152.1">
    <property type="nucleotide sequence ID" value="NZ_CP124855.1"/>
</dbReference>